<dbReference type="EMBL" id="BPLQ01000551">
    <property type="protein sequence ID" value="GIX72682.1"/>
    <property type="molecule type" value="Genomic_DNA"/>
</dbReference>
<dbReference type="PANTHER" id="PTHR10357:SF179">
    <property type="entry name" value="NEUTRAL AND BASIC AMINO ACID TRANSPORT PROTEIN RBAT"/>
    <property type="match status" value="1"/>
</dbReference>
<dbReference type="GO" id="GO:0005975">
    <property type="term" value="P:carbohydrate metabolic process"/>
    <property type="evidence" value="ECO:0007669"/>
    <property type="project" value="InterPro"/>
</dbReference>
<reference evidence="4 5" key="1">
    <citation type="submission" date="2021-06" db="EMBL/GenBank/DDBJ databases">
        <title>Caerostris darwini draft genome.</title>
        <authorList>
            <person name="Kono N."/>
            <person name="Arakawa K."/>
        </authorList>
    </citation>
    <scope>NUCLEOTIDE SEQUENCE [LARGE SCALE GENOMIC DNA]</scope>
</reference>
<sequence length="355" mass="40426">MATLNNIVHDALYHKIKSEDLIELPDPKLISNDCTIIMNGHHNYGMSEDKDSCVTEDAEEEVQPFLNHISPNRDPHSTKNTNSVTASNSFQLKDTFASSADEDSEAGMEPESSTHLLQEQEHVDESPKCLKNKAKLPSFKLSPSKKQASQDPHSHVQHRPLGVPQDTDEDHFSKTIVNPRFRRKICIFGCASVILMIVMFCLGMVSLFIFNAKCEKSVQWWQGAVVYELFPASFQDTDGDGFGDMKGLIERLDYIQNLSVSIVRLNSIFSALDYPLEYEHVIDFANVDPHLGRLEDFQELVKEIHNRGMRVVLDMNPTVTSDQHTWAAHWLLHLPGPYHNFYFNATVKEVNYFFI</sequence>
<protein>
    <submittedName>
        <fullName evidence="4">Oligo-1,6-glucosidase 1</fullName>
    </submittedName>
</protein>
<evidence type="ECO:0000259" key="3">
    <source>
        <dbReference type="Pfam" id="PF00128"/>
    </source>
</evidence>
<dbReference type="Proteomes" id="UP001054837">
    <property type="component" value="Unassembled WGS sequence"/>
</dbReference>
<dbReference type="InterPro" id="IPR006047">
    <property type="entry name" value="GH13_cat_dom"/>
</dbReference>
<proteinExistence type="predicted"/>
<keyword evidence="2" id="KW-0472">Membrane</keyword>
<feature type="domain" description="Glycosyl hydrolase family 13 catalytic" evidence="3">
    <location>
        <begin position="229"/>
        <end position="348"/>
    </location>
</feature>
<dbReference type="InterPro" id="IPR017853">
    <property type="entry name" value="GH"/>
</dbReference>
<accession>A0AAV4MJK0</accession>
<dbReference type="AlphaFoldDB" id="A0AAV4MJK0"/>
<keyword evidence="5" id="KW-1185">Reference proteome</keyword>
<evidence type="ECO:0000313" key="5">
    <source>
        <dbReference type="Proteomes" id="UP001054837"/>
    </source>
</evidence>
<dbReference type="Gene3D" id="3.20.20.80">
    <property type="entry name" value="Glycosidases"/>
    <property type="match status" value="1"/>
</dbReference>
<keyword evidence="2" id="KW-1133">Transmembrane helix</keyword>
<evidence type="ECO:0000256" key="1">
    <source>
        <dbReference type="SAM" id="MobiDB-lite"/>
    </source>
</evidence>
<feature type="region of interest" description="Disordered" evidence="1">
    <location>
        <begin position="66"/>
        <end position="124"/>
    </location>
</feature>
<comment type="caution">
    <text evidence="4">The sequence shown here is derived from an EMBL/GenBank/DDBJ whole genome shotgun (WGS) entry which is preliminary data.</text>
</comment>
<evidence type="ECO:0000313" key="4">
    <source>
        <dbReference type="EMBL" id="GIX72682.1"/>
    </source>
</evidence>
<feature type="transmembrane region" description="Helical" evidence="2">
    <location>
        <begin position="185"/>
        <end position="210"/>
    </location>
</feature>
<evidence type="ECO:0000256" key="2">
    <source>
        <dbReference type="SAM" id="Phobius"/>
    </source>
</evidence>
<name>A0AAV4MJK0_9ARAC</name>
<organism evidence="4 5">
    <name type="scientific">Caerostris darwini</name>
    <dbReference type="NCBI Taxonomy" id="1538125"/>
    <lineage>
        <taxon>Eukaryota</taxon>
        <taxon>Metazoa</taxon>
        <taxon>Ecdysozoa</taxon>
        <taxon>Arthropoda</taxon>
        <taxon>Chelicerata</taxon>
        <taxon>Arachnida</taxon>
        <taxon>Araneae</taxon>
        <taxon>Araneomorphae</taxon>
        <taxon>Entelegynae</taxon>
        <taxon>Araneoidea</taxon>
        <taxon>Araneidae</taxon>
        <taxon>Caerostris</taxon>
    </lineage>
</organism>
<dbReference type="PANTHER" id="PTHR10357">
    <property type="entry name" value="ALPHA-AMYLASE FAMILY MEMBER"/>
    <property type="match status" value="1"/>
</dbReference>
<keyword evidence="2" id="KW-0812">Transmembrane</keyword>
<dbReference type="Pfam" id="PF00128">
    <property type="entry name" value="Alpha-amylase"/>
    <property type="match status" value="1"/>
</dbReference>
<gene>
    <name evidence="4" type="primary">malL</name>
    <name evidence="4" type="ORF">CDAR_581151</name>
</gene>
<feature type="compositionally biased region" description="Polar residues" evidence="1">
    <location>
        <begin position="78"/>
        <end position="98"/>
    </location>
</feature>
<dbReference type="SUPFAM" id="SSF51445">
    <property type="entry name" value="(Trans)glycosidases"/>
    <property type="match status" value="1"/>
</dbReference>
<feature type="region of interest" description="Disordered" evidence="1">
    <location>
        <begin position="140"/>
        <end position="168"/>
    </location>
</feature>